<dbReference type="Proteomes" id="UP000663671">
    <property type="component" value="Chromosome 5"/>
</dbReference>
<dbReference type="AlphaFoldDB" id="A0A8A1M6I7"/>
<evidence type="ECO:0000313" key="1">
    <source>
        <dbReference type="EMBL" id="QSS61629.1"/>
    </source>
</evidence>
<dbReference type="VEuPathDB" id="FungiDB:I7I51_03806"/>
<dbReference type="EMBL" id="CP069111">
    <property type="protein sequence ID" value="QSS61629.1"/>
    <property type="molecule type" value="Genomic_DNA"/>
</dbReference>
<evidence type="ECO:0000313" key="2">
    <source>
        <dbReference type="Proteomes" id="UP000663671"/>
    </source>
</evidence>
<organism evidence="1 2">
    <name type="scientific">Ajellomyces capsulatus</name>
    <name type="common">Darling's disease fungus</name>
    <name type="synonym">Histoplasma capsulatum</name>
    <dbReference type="NCBI Taxonomy" id="5037"/>
    <lineage>
        <taxon>Eukaryota</taxon>
        <taxon>Fungi</taxon>
        <taxon>Dikarya</taxon>
        <taxon>Ascomycota</taxon>
        <taxon>Pezizomycotina</taxon>
        <taxon>Eurotiomycetes</taxon>
        <taxon>Eurotiomycetidae</taxon>
        <taxon>Onygenales</taxon>
        <taxon>Ajellomycetaceae</taxon>
        <taxon>Histoplasma</taxon>
    </lineage>
</organism>
<gene>
    <name evidence="1" type="ORF">I7I51_03806</name>
</gene>
<proteinExistence type="predicted"/>
<name>A0A8A1M6I7_AJECA</name>
<accession>A0A8A1M6I7</accession>
<sequence length="157" mass="17769">MRSLPQYFFCDTGSHWGSGSSPFRHKIIRFWTSTLGRRPLPPPPPPPPLYVVPDDIANDPGYSPLTFPHSSPRKWAISQMSQPAPAQIAPVYGVPRHATCPWRELQIYVRFAVDFNRSGTGFNFEFVEDPIGAEELVNTHIQKGKRYIRVLVPVTVI</sequence>
<protein>
    <submittedName>
        <fullName evidence="1">Uncharacterized protein</fullName>
    </submittedName>
</protein>
<dbReference type="OrthoDB" id="10610487at2759"/>
<reference evidence="1" key="1">
    <citation type="submission" date="2021-01" db="EMBL/GenBank/DDBJ databases">
        <title>Chromosome-level genome assembly of a human fungal pathogen reveals clustering of transcriptionally co-regulated genes.</title>
        <authorList>
            <person name="Voorhies M."/>
            <person name="Cohen S."/>
            <person name="Shea T.P."/>
            <person name="Petrus S."/>
            <person name="Munoz J.F."/>
            <person name="Poplawski S."/>
            <person name="Goldman W.E."/>
            <person name="Michael T."/>
            <person name="Cuomo C.A."/>
            <person name="Sil A."/>
            <person name="Beyhan S."/>
        </authorList>
    </citation>
    <scope>NUCLEOTIDE SEQUENCE</scope>
    <source>
        <strain evidence="1">WU24</strain>
    </source>
</reference>